<reference evidence="2 3" key="1">
    <citation type="submission" date="2019-11" db="EMBL/GenBank/DDBJ databases">
        <title>Identification of a novel strain.</title>
        <authorList>
            <person name="Xu Q."/>
            <person name="Wang G."/>
        </authorList>
    </citation>
    <scope>NUCLEOTIDE SEQUENCE [LARGE SCALE GENOMIC DNA]</scope>
    <source>
        <strain evidence="3">xq</strain>
    </source>
</reference>
<evidence type="ECO:0000256" key="1">
    <source>
        <dbReference type="SAM" id="Phobius"/>
    </source>
</evidence>
<feature type="transmembrane region" description="Helical" evidence="1">
    <location>
        <begin position="44"/>
        <end position="67"/>
    </location>
</feature>
<keyword evidence="3" id="KW-1185">Reference proteome</keyword>
<protein>
    <submittedName>
        <fullName evidence="2">Uncharacterized protein</fullName>
    </submittedName>
</protein>
<dbReference type="InterPro" id="IPR046740">
    <property type="entry name" value="DUF6790"/>
</dbReference>
<dbReference type="EMBL" id="WMBQ01000001">
    <property type="protein sequence ID" value="MTD93490.1"/>
    <property type="molecule type" value="Genomic_DNA"/>
</dbReference>
<evidence type="ECO:0000313" key="2">
    <source>
        <dbReference type="EMBL" id="MTD93490.1"/>
    </source>
</evidence>
<feature type="transmembrane region" description="Helical" evidence="1">
    <location>
        <begin position="143"/>
        <end position="161"/>
    </location>
</feature>
<comment type="caution">
    <text evidence="2">The sequence shown here is derived from an EMBL/GenBank/DDBJ whole genome shotgun (WGS) entry which is preliminary data.</text>
</comment>
<gene>
    <name evidence="2" type="ORF">GIW81_03970</name>
</gene>
<keyword evidence="1" id="KW-0812">Transmembrane</keyword>
<sequence length="181" mass="18845">MGALIAFVLGNFTLTFLVLGIAAGLIAAARAPGGLTRANVAEGLLAYFILFTIAIAYFYNFVFHVFFGDLAASFIGWANSPFQAEVGYASLGFAAVGLLAFKGNCMVRLASILGPAMFQWGAAAEHIKSILATGNMAPGNAGIMLYSDILLPLIGFALLWFKRSVDTSCAASGMASGTVRG</sequence>
<dbReference type="Pfam" id="PF20589">
    <property type="entry name" value="DUF6790"/>
    <property type="match status" value="1"/>
</dbReference>
<dbReference type="RefSeq" id="WP_154738024.1">
    <property type="nucleotide sequence ID" value="NZ_WMBQ01000001.1"/>
</dbReference>
<organism evidence="2 3">
    <name type="scientific">Hyphomicrobium album</name>
    <dbReference type="NCBI Taxonomy" id="2665159"/>
    <lineage>
        <taxon>Bacteria</taxon>
        <taxon>Pseudomonadati</taxon>
        <taxon>Pseudomonadota</taxon>
        <taxon>Alphaproteobacteria</taxon>
        <taxon>Hyphomicrobiales</taxon>
        <taxon>Hyphomicrobiaceae</taxon>
        <taxon>Hyphomicrobium</taxon>
    </lineage>
</organism>
<proteinExistence type="predicted"/>
<keyword evidence="1" id="KW-1133">Transmembrane helix</keyword>
<dbReference type="Proteomes" id="UP000440694">
    <property type="component" value="Unassembled WGS sequence"/>
</dbReference>
<keyword evidence="1" id="KW-0472">Membrane</keyword>
<accession>A0A6I3KHM9</accession>
<name>A0A6I3KHM9_9HYPH</name>
<dbReference type="AlphaFoldDB" id="A0A6I3KHM9"/>
<feature type="transmembrane region" description="Helical" evidence="1">
    <location>
        <begin position="88"/>
        <end position="110"/>
    </location>
</feature>
<evidence type="ECO:0000313" key="3">
    <source>
        <dbReference type="Proteomes" id="UP000440694"/>
    </source>
</evidence>